<gene>
    <name evidence="9" type="ORF">MAPG_09192</name>
</gene>
<dbReference type="Gene3D" id="3.10.120.10">
    <property type="entry name" value="Cytochrome b5-like heme/steroid binding domain"/>
    <property type="match status" value="1"/>
</dbReference>
<dbReference type="EnsemblFungi" id="MAPG_09192T0">
    <property type="protein sequence ID" value="MAPG_09192T0"/>
    <property type="gene ID" value="MAPG_09192"/>
</dbReference>
<dbReference type="PANTHER" id="PTHR10578:SF104">
    <property type="entry name" value="CYTOCHROME B2, MITOCHONDRIAL-RELATED"/>
    <property type="match status" value="1"/>
</dbReference>
<reference evidence="10" key="4">
    <citation type="journal article" date="2015" name="G3 (Bethesda)">
        <title>Genome sequences of three phytopathogenic species of the Magnaporthaceae family of fungi.</title>
        <authorList>
            <person name="Okagaki L.H."/>
            <person name="Nunes C.C."/>
            <person name="Sailsbery J."/>
            <person name="Clay B."/>
            <person name="Brown D."/>
            <person name="John T."/>
            <person name="Oh Y."/>
            <person name="Young N."/>
            <person name="Fitzgerald M."/>
            <person name="Haas B.J."/>
            <person name="Zeng Q."/>
            <person name="Young S."/>
            <person name="Adiconis X."/>
            <person name="Fan L."/>
            <person name="Levin J.Z."/>
            <person name="Mitchell T.K."/>
            <person name="Okubara P.A."/>
            <person name="Farman M.L."/>
            <person name="Kohn L.M."/>
            <person name="Birren B."/>
            <person name="Ma L.-J."/>
            <person name="Dean R.A."/>
        </authorList>
    </citation>
    <scope>NUCLEOTIDE SEQUENCE</scope>
    <source>
        <strain evidence="10">ATCC 64411 / 73-15</strain>
    </source>
</reference>
<comment type="cofactor">
    <cofactor evidence="1">
        <name>FMN</name>
        <dbReference type="ChEBI" id="CHEBI:58210"/>
    </cofactor>
</comment>
<evidence type="ECO:0000256" key="3">
    <source>
        <dbReference type="ARBA" id="ARBA00022723"/>
    </source>
</evidence>
<evidence type="ECO:0000256" key="2">
    <source>
        <dbReference type="ARBA" id="ARBA00022617"/>
    </source>
</evidence>
<name>A0A0C4E9B3_MAGP6</name>
<dbReference type="PROSITE" id="PS00191">
    <property type="entry name" value="CYTOCHROME_B5_1"/>
    <property type="match status" value="1"/>
</dbReference>
<dbReference type="GO" id="GO:0020037">
    <property type="term" value="F:heme binding"/>
    <property type="evidence" value="ECO:0007669"/>
    <property type="project" value="UniProtKB-UniRule"/>
</dbReference>
<keyword evidence="2 6" id="KW-0349">Heme</keyword>
<dbReference type="Pfam" id="PF01070">
    <property type="entry name" value="FMN_dh"/>
    <property type="match status" value="1"/>
</dbReference>
<comment type="similarity">
    <text evidence="6">Belongs to the cytochrome b5 family.</text>
</comment>
<dbReference type="SUPFAM" id="SSF51395">
    <property type="entry name" value="FMN-linked oxidoreductases"/>
    <property type="match status" value="1"/>
</dbReference>
<feature type="domain" description="Cytochrome b5 heme-binding" evidence="7">
    <location>
        <begin position="26"/>
        <end position="103"/>
    </location>
</feature>
<keyword evidence="11" id="KW-1185">Reference proteome</keyword>
<dbReference type="eggNOG" id="KOG0538">
    <property type="taxonomic scope" value="Eukaryota"/>
</dbReference>
<organism evidence="10 11">
    <name type="scientific">Magnaporthiopsis poae (strain ATCC 64411 / 73-15)</name>
    <name type="common">Kentucky bluegrass fungus</name>
    <name type="synonym">Magnaporthe poae</name>
    <dbReference type="NCBI Taxonomy" id="644358"/>
    <lineage>
        <taxon>Eukaryota</taxon>
        <taxon>Fungi</taxon>
        <taxon>Dikarya</taxon>
        <taxon>Ascomycota</taxon>
        <taxon>Pezizomycotina</taxon>
        <taxon>Sordariomycetes</taxon>
        <taxon>Sordariomycetidae</taxon>
        <taxon>Magnaporthales</taxon>
        <taxon>Magnaporthaceae</taxon>
        <taxon>Magnaporthiopsis</taxon>
    </lineage>
</organism>
<dbReference type="GO" id="GO:0046872">
    <property type="term" value="F:metal ion binding"/>
    <property type="evidence" value="ECO:0007669"/>
    <property type="project" value="UniProtKB-UniRule"/>
</dbReference>
<dbReference type="EMBL" id="ADBL01002252">
    <property type="status" value="NOT_ANNOTATED_CDS"/>
    <property type="molecule type" value="Genomic_DNA"/>
</dbReference>
<evidence type="ECO:0000259" key="8">
    <source>
        <dbReference type="PROSITE" id="PS51349"/>
    </source>
</evidence>
<keyword evidence="4" id="KW-0560">Oxidoreductase</keyword>
<dbReference type="PROSITE" id="PS51349">
    <property type="entry name" value="FMN_HYDROXY_ACID_DH_2"/>
    <property type="match status" value="1"/>
</dbReference>
<evidence type="ECO:0000259" key="7">
    <source>
        <dbReference type="PROSITE" id="PS50255"/>
    </source>
</evidence>
<dbReference type="Gene3D" id="3.20.20.70">
    <property type="entry name" value="Aldolase class I"/>
    <property type="match status" value="1"/>
</dbReference>
<dbReference type="SMART" id="SM01117">
    <property type="entry name" value="Cyt-b5"/>
    <property type="match status" value="1"/>
</dbReference>
<dbReference type="InterPro" id="IPR037458">
    <property type="entry name" value="L-MDH/L-LDH_FMN-bd"/>
</dbReference>
<accession>A0A0C4E9B3</accession>
<dbReference type="SUPFAM" id="SSF55856">
    <property type="entry name" value="Cytochrome b5-like heme/steroid binding domain"/>
    <property type="match status" value="1"/>
</dbReference>
<evidence type="ECO:0000313" key="11">
    <source>
        <dbReference type="Proteomes" id="UP000011715"/>
    </source>
</evidence>
<dbReference type="eggNOG" id="KOG0537">
    <property type="taxonomic scope" value="Eukaryota"/>
</dbReference>
<evidence type="ECO:0000256" key="4">
    <source>
        <dbReference type="ARBA" id="ARBA00023002"/>
    </source>
</evidence>
<evidence type="ECO:0000256" key="6">
    <source>
        <dbReference type="RuleBase" id="RU362121"/>
    </source>
</evidence>
<dbReference type="EMBL" id="GL876974">
    <property type="protein sequence ID" value="KLU90228.1"/>
    <property type="molecule type" value="Genomic_DNA"/>
</dbReference>
<dbReference type="GO" id="GO:0016491">
    <property type="term" value="F:oxidoreductase activity"/>
    <property type="evidence" value="ECO:0007669"/>
    <property type="project" value="UniProtKB-KW"/>
</dbReference>
<dbReference type="InterPro" id="IPR001199">
    <property type="entry name" value="Cyt_B5-like_heme/steroid-bd"/>
</dbReference>
<dbReference type="InterPro" id="IPR000262">
    <property type="entry name" value="FMN-dep_DH"/>
</dbReference>
<dbReference type="VEuPathDB" id="FungiDB:MAPG_09192"/>
<dbReference type="PROSITE" id="PS50255">
    <property type="entry name" value="CYTOCHROME_B5_2"/>
    <property type="match status" value="1"/>
</dbReference>
<sequence>MSPDQPRLRKVQAQADLSSPDIKALSKEVSYDELSQHNTKESCWVVIYDKVWDVTDFLNTHPGGAQIILKHAGSDLTLLYDGAHDKTLVERTLPPDCLIGKCDQEMAVKIANRPPSELDLNLDIRLPYPPLNAILNVQDFEQAANSYLSPEALAYYSSGAEDEVSLREAQSIFSRITFRPRVLRDVSRIDTTRKMLGRPSSLPIYISPTGQSRYAHMKGDVCITRACGSEGILWCMPTTANHEEVFAWRVDPQQPLALQLYTGQDYDKTRALLRKAEALGVCAIFLTVDSPVIGRRERDDRAKVAKWGEDAMLSQGIAKAGSTHLLNPRLTWADLAWIREATSLPLVLKGIQTVEDAVEAYNHGVDGIVLSNHGGRSLDTAQSPLMVLLEIRRHAAHLVTDPEIRKKFEIFIDGGFRRGTDVIKALALGASAVGIGRPALYALTCSYGQQGVTRLINMLRNEIETSMALLGATNLDELVPQMVNVERLEGEVQPKSKM</sequence>
<keyword evidence="5 6" id="KW-0408">Iron</keyword>
<keyword evidence="3 6" id="KW-0479">Metal-binding</keyword>
<dbReference type="OMA" id="IEMNMVF"/>
<dbReference type="PANTHER" id="PTHR10578">
    <property type="entry name" value="S -2-HYDROXY-ACID OXIDASE-RELATED"/>
    <property type="match status" value="1"/>
</dbReference>
<dbReference type="Proteomes" id="UP000011715">
    <property type="component" value="Unassembled WGS sequence"/>
</dbReference>
<evidence type="ECO:0000313" key="9">
    <source>
        <dbReference type="EMBL" id="KLU90228.1"/>
    </source>
</evidence>
<dbReference type="InterPro" id="IPR036400">
    <property type="entry name" value="Cyt_B5-like_heme/steroid_sf"/>
</dbReference>
<dbReference type="STRING" id="644358.A0A0C4E9B3"/>
<feature type="domain" description="FMN hydroxy acid dehydrogenase" evidence="8">
    <location>
        <begin position="129"/>
        <end position="488"/>
    </location>
</feature>
<proteinExistence type="inferred from homology"/>
<dbReference type="InterPro" id="IPR013785">
    <property type="entry name" value="Aldolase_TIM"/>
</dbReference>
<reference evidence="9" key="3">
    <citation type="submission" date="2011-03" db="EMBL/GenBank/DDBJ databases">
        <title>Annotation of Magnaporthe poae ATCC 64411.</title>
        <authorList>
            <person name="Ma L.-J."/>
            <person name="Dead R."/>
            <person name="Young S.K."/>
            <person name="Zeng Q."/>
            <person name="Gargeya S."/>
            <person name="Fitzgerald M."/>
            <person name="Haas B."/>
            <person name="Abouelleil A."/>
            <person name="Alvarado L."/>
            <person name="Arachchi H.M."/>
            <person name="Berlin A."/>
            <person name="Brown A."/>
            <person name="Chapman S.B."/>
            <person name="Chen Z."/>
            <person name="Dunbar C."/>
            <person name="Freedman E."/>
            <person name="Gearin G."/>
            <person name="Gellesch M."/>
            <person name="Goldberg J."/>
            <person name="Griggs A."/>
            <person name="Gujja S."/>
            <person name="Heiman D."/>
            <person name="Howarth C."/>
            <person name="Larson L."/>
            <person name="Lui A."/>
            <person name="MacDonald P.J.P."/>
            <person name="Mehta T."/>
            <person name="Montmayeur A."/>
            <person name="Murphy C."/>
            <person name="Neiman D."/>
            <person name="Pearson M."/>
            <person name="Priest M."/>
            <person name="Roberts A."/>
            <person name="Saif S."/>
            <person name="Shea T."/>
            <person name="Shenoy N."/>
            <person name="Sisk P."/>
            <person name="Stolte C."/>
            <person name="Sykes S."/>
            <person name="Yandava C."/>
            <person name="Wortman J."/>
            <person name="Nusbaum C."/>
            <person name="Birren B."/>
        </authorList>
    </citation>
    <scope>NUCLEOTIDE SEQUENCE</scope>
    <source>
        <strain evidence="9">ATCC 64411</strain>
    </source>
</reference>
<evidence type="ECO:0000256" key="1">
    <source>
        <dbReference type="ARBA" id="ARBA00001917"/>
    </source>
</evidence>
<evidence type="ECO:0000313" key="10">
    <source>
        <dbReference type="EnsemblFungi" id="MAPG_09192T0"/>
    </source>
</evidence>
<dbReference type="Pfam" id="PF00173">
    <property type="entry name" value="Cyt-b5"/>
    <property type="match status" value="1"/>
</dbReference>
<reference evidence="11" key="2">
    <citation type="submission" date="2010-05" db="EMBL/GenBank/DDBJ databases">
        <title>The genome sequence of Magnaporthe poae strain ATCC 64411.</title>
        <authorList>
            <person name="Ma L.-J."/>
            <person name="Dead R."/>
            <person name="Young S."/>
            <person name="Zeng Q."/>
            <person name="Koehrsen M."/>
            <person name="Alvarado L."/>
            <person name="Berlin A."/>
            <person name="Chapman S.B."/>
            <person name="Chen Z."/>
            <person name="Freedman E."/>
            <person name="Gellesch M."/>
            <person name="Goldberg J."/>
            <person name="Griggs A."/>
            <person name="Gujja S."/>
            <person name="Heilman E.R."/>
            <person name="Heiman D."/>
            <person name="Hepburn T."/>
            <person name="Howarth C."/>
            <person name="Jen D."/>
            <person name="Larson L."/>
            <person name="Mehta T."/>
            <person name="Neiman D."/>
            <person name="Pearson M."/>
            <person name="Roberts A."/>
            <person name="Saif S."/>
            <person name="Shea T."/>
            <person name="Shenoy N."/>
            <person name="Sisk P."/>
            <person name="Stolte C."/>
            <person name="Sykes S."/>
            <person name="Walk T."/>
            <person name="White J."/>
            <person name="Yandava C."/>
            <person name="Haas B."/>
            <person name="Nusbaum C."/>
            <person name="Birren B."/>
        </authorList>
    </citation>
    <scope>NUCLEOTIDE SEQUENCE [LARGE SCALE GENOMIC DNA]</scope>
    <source>
        <strain evidence="11">ATCC 64411 / 73-15</strain>
    </source>
</reference>
<protein>
    <submittedName>
        <fullName evidence="9">Cytochrome b2</fullName>
    </submittedName>
</protein>
<evidence type="ECO:0000256" key="5">
    <source>
        <dbReference type="ARBA" id="ARBA00023004"/>
    </source>
</evidence>
<dbReference type="InterPro" id="IPR037396">
    <property type="entry name" value="FMN_HAD"/>
</dbReference>
<dbReference type="InterPro" id="IPR018506">
    <property type="entry name" value="Cyt_B5_heme-BS"/>
</dbReference>
<dbReference type="AlphaFoldDB" id="A0A0C4E9B3"/>
<reference evidence="9" key="1">
    <citation type="submission" date="2010-05" db="EMBL/GenBank/DDBJ databases">
        <title>The Genome Sequence of Magnaporthe poae strain ATCC 64411.</title>
        <authorList>
            <consortium name="The Broad Institute Genome Sequencing Platform"/>
            <consortium name="Broad Institute Genome Sequencing Center for Infectious Disease"/>
            <person name="Ma L.-J."/>
            <person name="Dead R."/>
            <person name="Young S."/>
            <person name="Zeng Q."/>
            <person name="Koehrsen M."/>
            <person name="Alvarado L."/>
            <person name="Berlin A."/>
            <person name="Chapman S.B."/>
            <person name="Chen Z."/>
            <person name="Freedman E."/>
            <person name="Gellesch M."/>
            <person name="Goldberg J."/>
            <person name="Griggs A."/>
            <person name="Gujja S."/>
            <person name="Heilman E.R."/>
            <person name="Heiman D."/>
            <person name="Hepburn T."/>
            <person name="Howarth C."/>
            <person name="Jen D."/>
            <person name="Larson L."/>
            <person name="Mehta T."/>
            <person name="Neiman D."/>
            <person name="Pearson M."/>
            <person name="Roberts A."/>
            <person name="Saif S."/>
            <person name="Shea T."/>
            <person name="Shenoy N."/>
            <person name="Sisk P."/>
            <person name="Stolte C."/>
            <person name="Sykes S."/>
            <person name="Walk T."/>
            <person name="White J."/>
            <person name="Yandava C."/>
            <person name="Haas B."/>
            <person name="Nusbaum C."/>
            <person name="Birren B."/>
        </authorList>
    </citation>
    <scope>NUCLEOTIDE SEQUENCE</scope>
    <source>
        <strain evidence="9">ATCC 64411</strain>
    </source>
</reference>
<dbReference type="OrthoDB" id="1925334at2759"/>
<dbReference type="CDD" id="cd02922">
    <property type="entry name" value="FCB2_FMN"/>
    <property type="match status" value="1"/>
</dbReference>
<reference evidence="10" key="5">
    <citation type="submission" date="2015-06" db="UniProtKB">
        <authorList>
            <consortium name="EnsemblFungi"/>
        </authorList>
    </citation>
    <scope>IDENTIFICATION</scope>
    <source>
        <strain evidence="10">ATCC 64411</strain>
    </source>
</reference>